<dbReference type="GO" id="GO:0004497">
    <property type="term" value="F:monooxygenase activity"/>
    <property type="evidence" value="ECO:0007669"/>
    <property type="project" value="UniProtKB-KW"/>
</dbReference>
<evidence type="ECO:0000256" key="5">
    <source>
        <dbReference type="ARBA" id="ARBA00023004"/>
    </source>
</evidence>
<dbReference type="EMBL" id="JACHJS010000001">
    <property type="protein sequence ID" value="MBB4966645.1"/>
    <property type="molecule type" value="Genomic_DNA"/>
</dbReference>
<dbReference type="SUPFAM" id="SSF48264">
    <property type="entry name" value="Cytochrome P450"/>
    <property type="match status" value="1"/>
</dbReference>
<comment type="caution">
    <text evidence="8">The sequence shown here is derived from an EMBL/GenBank/DDBJ whole genome shotgun (WGS) entry which is preliminary data.</text>
</comment>
<dbReference type="AlphaFoldDB" id="A0A7W7T7F0"/>
<evidence type="ECO:0000256" key="3">
    <source>
        <dbReference type="ARBA" id="ARBA00022723"/>
    </source>
</evidence>
<dbReference type="PANTHER" id="PTHR46696:SF3">
    <property type="entry name" value="PULCHERRIMINIC ACID SYNTHASE"/>
    <property type="match status" value="1"/>
</dbReference>
<dbReference type="PRINTS" id="PR00385">
    <property type="entry name" value="P450"/>
</dbReference>
<dbReference type="InterPro" id="IPR001128">
    <property type="entry name" value="Cyt_P450"/>
</dbReference>
<dbReference type="PROSITE" id="PS00086">
    <property type="entry name" value="CYTOCHROME_P450"/>
    <property type="match status" value="1"/>
</dbReference>
<protein>
    <submittedName>
        <fullName evidence="8">Cytochrome P450</fullName>
    </submittedName>
</protein>
<evidence type="ECO:0000313" key="9">
    <source>
        <dbReference type="Proteomes" id="UP000542674"/>
    </source>
</evidence>
<dbReference type="Proteomes" id="UP000542674">
    <property type="component" value="Unassembled WGS sequence"/>
</dbReference>
<dbReference type="Pfam" id="PF00067">
    <property type="entry name" value="p450"/>
    <property type="match status" value="1"/>
</dbReference>
<dbReference type="GO" id="GO:0020037">
    <property type="term" value="F:heme binding"/>
    <property type="evidence" value="ECO:0007669"/>
    <property type="project" value="InterPro"/>
</dbReference>
<keyword evidence="4 7" id="KW-0560">Oxidoreductase</keyword>
<proteinExistence type="inferred from homology"/>
<dbReference type="PANTHER" id="PTHR46696">
    <property type="entry name" value="P450, PUTATIVE (EUROFUNG)-RELATED"/>
    <property type="match status" value="1"/>
</dbReference>
<organism evidence="8 9">
    <name type="scientific">Saccharothrix violaceirubra</name>
    <dbReference type="NCBI Taxonomy" id="413306"/>
    <lineage>
        <taxon>Bacteria</taxon>
        <taxon>Bacillati</taxon>
        <taxon>Actinomycetota</taxon>
        <taxon>Actinomycetes</taxon>
        <taxon>Pseudonocardiales</taxon>
        <taxon>Pseudonocardiaceae</taxon>
        <taxon>Saccharothrix</taxon>
    </lineage>
</organism>
<dbReference type="InterPro" id="IPR036396">
    <property type="entry name" value="Cyt_P450_sf"/>
</dbReference>
<evidence type="ECO:0000313" key="8">
    <source>
        <dbReference type="EMBL" id="MBB4966645.1"/>
    </source>
</evidence>
<evidence type="ECO:0000256" key="7">
    <source>
        <dbReference type="RuleBase" id="RU000461"/>
    </source>
</evidence>
<keyword evidence="2 7" id="KW-0349">Heme</keyword>
<keyword evidence="6 7" id="KW-0503">Monooxygenase</keyword>
<dbReference type="GO" id="GO:0005506">
    <property type="term" value="F:iron ion binding"/>
    <property type="evidence" value="ECO:0007669"/>
    <property type="project" value="InterPro"/>
</dbReference>
<dbReference type="InterPro" id="IPR017972">
    <property type="entry name" value="Cyt_P450_CS"/>
</dbReference>
<dbReference type="InterPro" id="IPR002397">
    <property type="entry name" value="Cyt_P450_B"/>
</dbReference>
<name>A0A7W7T7F0_9PSEU</name>
<sequence length="377" mass="41318">MRTEVDRPPSTATGPDALIRWLTDRRDRSPVWRDERGVVHVFGYDEVRTVLHDWAAFSSDRSALMPGEDRLASGNLTMMDPPEHRALRAAVGRVFTPRVVATLRGRITAVAEGLLADVPDDRYDLVEHLAHPLPVIVVAELLGVPVADRGLFRDWSAGFGQGRAESVTALHDYLLAHTRARRAAPGDDLISRLLDAGVDGRPLSDERIAALAGLLLLAGHLTTTMLLTSAVEVLLDRPDVWAALRRDPAAVPAAITEVLRLRPPFTQVSRITTGEVRLAGTTLPTGTLVVAWVLSANRDDRVFPDPDRFDVDRPDRQVAFGHGIHFCLGAPLARLEAEVAIRLLLARYRELSGPHEPVAYYEAPVFGARRLVVAGHP</sequence>
<keyword evidence="3 7" id="KW-0479">Metal-binding</keyword>
<evidence type="ECO:0000256" key="2">
    <source>
        <dbReference type="ARBA" id="ARBA00022617"/>
    </source>
</evidence>
<dbReference type="Gene3D" id="1.10.630.10">
    <property type="entry name" value="Cytochrome P450"/>
    <property type="match status" value="1"/>
</dbReference>
<keyword evidence="9" id="KW-1185">Reference proteome</keyword>
<keyword evidence="5 7" id="KW-0408">Iron</keyword>
<accession>A0A7W7T7F0</accession>
<dbReference type="RefSeq" id="WP_184670782.1">
    <property type="nucleotide sequence ID" value="NZ_BAABAI010000022.1"/>
</dbReference>
<comment type="similarity">
    <text evidence="1 7">Belongs to the cytochrome P450 family.</text>
</comment>
<evidence type="ECO:0000256" key="1">
    <source>
        <dbReference type="ARBA" id="ARBA00010617"/>
    </source>
</evidence>
<dbReference type="GO" id="GO:0016705">
    <property type="term" value="F:oxidoreductase activity, acting on paired donors, with incorporation or reduction of molecular oxygen"/>
    <property type="evidence" value="ECO:0007669"/>
    <property type="project" value="InterPro"/>
</dbReference>
<dbReference type="FunFam" id="1.10.630.10:FF:000018">
    <property type="entry name" value="Cytochrome P450 monooxygenase"/>
    <property type="match status" value="1"/>
</dbReference>
<dbReference type="PRINTS" id="PR00359">
    <property type="entry name" value="BP450"/>
</dbReference>
<evidence type="ECO:0000256" key="4">
    <source>
        <dbReference type="ARBA" id="ARBA00023002"/>
    </source>
</evidence>
<evidence type="ECO:0000256" key="6">
    <source>
        <dbReference type="ARBA" id="ARBA00023033"/>
    </source>
</evidence>
<gene>
    <name evidence="8" type="ORF">F4559_004004</name>
</gene>
<reference evidence="8 9" key="1">
    <citation type="submission" date="2020-08" db="EMBL/GenBank/DDBJ databases">
        <title>Sequencing the genomes of 1000 actinobacteria strains.</title>
        <authorList>
            <person name="Klenk H.-P."/>
        </authorList>
    </citation>
    <scope>NUCLEOTIDE SEQUENCE [LARGE SCALE GENOMIC DNA]</scope>
    <source>
        <strain evidence="8 9">DSM 45084</strain>
    </source>
</reference>